<name>A0A1H7K720_9BURK</name>
<evidence type="ECO:0000313" key="4">
    <source>
        <dbReference type="Proteomes" id="UP000199120"/>
    </source>
</evidence>
<dbReference type="EMBL" id="FOAJ01000003">
    <property type="protein sequence ID" value="SEK81705.1"/>
    <property type="molecule type" value="Genomic_DNA"/>
</dbReference>
<dbReference type="PANTHER" id="PTHR42733:SF2">
    <property type="entry name" value="DJ-1_THIJ_PFPI FAMILY PROTEIN"/>
    <property type="match status" value="1"/>
</dbReference>
<keyword evidence="3" id="KW-0645">Protease</keyword>
<feature type="domain" description="DJ-1/PfpI" evidence="2">
    <location>
        <begin position="63"/>
        <end position="244"/>
    </location>
</feature>
<organism evidence="3 4">
    <name type="scientific">Paraburkholderia caballeronis</name>
    <dbReference type="NCBI Taxonomy" id="416943"/>
    <lineage>
        <taxon>Bacteria</taxon>
        <taxon>Pseudomonadati</taxon>
        <taxon>Pseudomonadota</taxon>
        <taxon>Betaproteobacteria</taxon>
        <taxon>Burkholderiales</taxon>
        <taxon>Burkholderiaceae</taxon>
        <taxon>Paraburkholderia</taxon>
    </lineage>
</organism>
<accession>A0A1H7K720</accession>
<reference evidence="4" key="1">
    <citation type="submission" date="2016-10" db="EMBL/GenBank/DDBJ databases">
        <authorList>
            <person name="Varghese N."/>
            <person name="Submissions S."/>
        </authorList>
    </citation>
    <scope>NUCLEOTIDE SEQUENCE [LARGE SCALE GENOMIC DNA]</scope>
    <source>
        <strain evidence="4">LMG 26416</strain>
    </source>
</reference>
<dbReference type="SUPFAM" id="SSF52317">
    <property type="entry name" value="Class I glutamine amidotransferase-like"/>
    <property type="match status" value="1"/>
</dbReference>
<keyword evidence="4" id="KW-1185">Reference proteome</keyword>
<dbReference type="GO" id="GO:0006508">
    <property type="term" value="P:proteolysis"/>
    <property type="evidence" value="ECO:0007669"/>
    <property type="project" value="UniProtKB-KW"/>
</dbReference>
<dbReference type="InterPro" id="IPR029062">
    <property type="entry name" value="Class_I_gatase-like"/>
</dbReference>
<comment type="similarity">
    <text evidence="1">Belongs to the peptidase C56 family.</text>
</comment>
<gene>
    <name evidence="3" type="ORF">SAMN05192542_103586</name>
</gene>
<dbReference type="Proteomes" id="UP000199120">
    <property type="component" value="Unassembled WGS sequence"/>
</dbReference>
<dbReference type="PROSITE" id="PS51276">
    <property type="entry name" value="PEPTIDASE_C56_PFPI"/>
    <property type="match status" value="1"/>
</dbReference>
<sequence length="252" mass="27679">MRTARTNENAAMIRGGVRPAQLPVRVVRRFGAPLQNRQRDGVDCVSIRRVFPFPSWRLAMAVKKILFLTGDFAEDYETMVPFQALQAVGHRVDAVCPGKKAGERIKTAIHDFEGDQTYSEKPGHQFTLNATFDDIDPASYDALAIAGGRAPEYLRLDPKVIELVRYFANARKPIAAICHAAQLLAAAEVIRGKRISAYPACAPEVRLAGGEYADIAIDDAVTDAPFVTAPAWPAHPAWLKQFLALLGTRIEP</sequence>
<dbReference type="InterPro" id="IPR002818">
    <property type="entry name" value="DJ-1/PfpI"/>
</dbReference>
<evidence type="ECO:0000256" key="1">
    <source>
        <dbReference type="ARBA" id="ARBA00008542"/>
    </source>
</evidence>
<protein>
    <submittedName>
        <fullName evidence="3">Protease I</fullName>
    </submittedName>
</protein>
<dbReference type="GO" id="GO:0008233">
    <property type="term" value="F:peptidase activity"/>
    <property type="evidence" value="ECO:0007669"/>
    <property type="project" value="UniProtKB-KW"/>
</dbReference>
<dbReference type="InterPro" id="IPR006286">
    <property type="entry name" value="C56_PfpI-like"/>
</dbReference>
<dbReference type="CDD" id="cd03169">
    <property type="entry name" value="GATase1_PfpI_1"/>
    <property type="match status" value="1"/>
</dbReference>
<dbReference type="STRING" id="416943.SAMN05445871_2282"/>
<dbReference type="PANTHER" id="PTHR42733">
    <property type="entry name" value="DJ-1 PROTEIN"/>
    <property type="match status" value="1"/>
</dbReference>
<dbReference type="Pfam" id="PF01965">
    <property type="entry name" value="DJ-1_PfpI"/>
    <property type="match status" value="1"/>
</dbReference>
<evidence type="ECO:0000313" key="3">
    <source>
        <dbReference type="EMBL" id="SEK81705.1"/>
    </source>
</evidence>
<dbReference type="Gene3D" id="3.40.50.880">
    <property type="match status" value="1"/>
</dbReference>
<dbReference type="AlphaFoldDB" id="A0A1H7K720"/>
<keyword evidence="3" id="KW-0378">Hydrolase</keyword>
<proteinExistence type="inferred from homology"/>
<dbReference type="NCBIfam" id="TIGR01382">
    <property type="entry name" value="PfpI"/>
    <property type="match status" value="1"/>
</dbReference>
<evidence type="ECO:0000259" key="2">
    <source>
        <dbReference type="Pfam" id="PF01965"/>
    </source>
</evidence>